<dbReference type="EMBL" id="LAZR01000767">
    <property type="protein sequence ID" value="KKN58305.1"/>
    <property type="molecule type" value="Genomic_DNA"/>
</dbReference>
<feature type="domain" description="Cysteine-rich" evidence="6">
    <location>
        <begin position="300"/>
        <end position="384"/>
    </location>
</feature>
<dbReference type="InterPro" id="IPR051460">
    <property type="entry name" value="HdrC_iron-sulfur_subunit"/>
</dbReference>
<dbReference type="PANTHER" id="PTHR43255">
    <property type="entry name" value="IRON-SULFUR-BINDING OXIDOREDUCTASE FADF-RELATED-RELATED"/>
    <property type="match status" value="1"/>
</dbReference>
<dbReference type="GO" id="GO:0016491">
    <property type="term" value="F:oxidoreductase activity"/>
    <property type="evidence" value="ECO:0007669"/>
    <property type="project" value="UniProtKB-KW"/>
</dbReference>
<organism evidence="8">
    <name type="scientific">marine sediment metagenome</name>
    <dbReference type="NCBI Taxonomy" id="412755"/>
    <lineage>
        <taxon>unclassified sequences</taxon>
        <taxon>metagenomes</taxon>
        <taxon>ecological metagenomes</taxon>
    </lineage>
</organism>
<dbReference type="Pfam" id="PF02754">
    <property type="entry name" value="CCG"/>
    <property type="match status" value="2"/>
</dbReference>
<keyword evidence="2" id="KW-0479">Metal-binding</keyword>
<dbReference type="InterPro" id="IPR004017">
    <property type="entry name" value="Cys_rich_dom"/>
</dbReference>
<keyword evidence="5" id="KW-0411">Iron-sulfur</keyword>
<name>A0A0F9RP68_9ZZZZ</name>
<dbReference type="Pfam" id="PF13183">
    <property type="entry name" value="Fer4_8"/>
    <property type="match status" value="1"/>
</dbReference>
<evidence type="ECO:0000256" key="3">
    <source>
        <dbReference type="ARBA" id="ARBA00023002"/>
    </source>
</evidence>
<dbReference type="InterPro" id="IPR017896">
    <property type="entry name" value="4Fe4S_Fe-S-bd"/>
</dbReference>
<feature type="domain" description="Cysteine-rich" evidence="6">
    <location>
        <begin position="176"/>
        <end position="262"/>
    </location>
</feature>
<gene>
    <name evidence="8" type="ORF">LCGC14_0553300</name>
</gene>
<sequence length="409" mass="45694">MTELKESLKNLSEFENAALACAQCGQCRAANWPSKGIFHSCPVTKVDGIAKFEPLLARGKNIIMKGLLWGHLKLSQEISDVIFQCTLCGLCEEVCFNSQSESFDFPLHNIMDHVNTYEALRADLVEAGFPIESQVPMNKAMVELLNPYERDNKEKVNWTEKLDFKIKNANTEEAEILYFVGCTSGLTPDIEKVAIATAKIFNKLGVDFSVFGEHEVCCGSVGMRSGDRKSFGKVAEKNAELFKGRGIKRIVTSCAGCYRTFKKDYRERLGDIEIVHTVEFLRDIINNKDIKLKNLDIKTTYHDPCHLGRHMNVYEAPRDLLNKISNLTEMKTNRVGAMCCGAGGGVKKGFPELSMEIAKNRVKEAEDTGAEYLVSTCPFCWRNLNDAIVSTGSNLKMVDLVELLLESIS</sequence>
<evidence type="ECO:0000256" key="5">
    <source>
        <dbReference type="ARBA" id="ARBA00023014"/>
    </source>
</evidence>
<reference evidence="8" key="1">
    <citation type="journal article" date="2015" name="Nature">
        <title>Complex archaea that bridge the gap between prokaryotes and eukaryotes.</title>
        <authorList>
            <person name="Spang A."/>
            <person name="Saw J.H."/>
            <person name="Jorgensen S.L."/>
            <person name="Zaremba-Niedzwiedzka K."/>
            <person name="Martijn J."/>
            <person name="Lind A.E."/>
            <person name="van Eijk R."/>
            <person name="Schleper C."/>
            <person name="Guy L."/>
            <person name="Ettema T.J."/>
        </authorList>
    </citation>
    <scope>NUCLEOTIDE SEQUENCE</scope>
</reference>
<keyword evidence="1" id="KW-0004">4Fe-4S</keyword>
<proteinExistence type="predicted"/>
<evidence type="ECO:0008006" key="9">
    <source>
        <dbReference type="Google" id="ProtNLM"/>
    </source>
</evidence>
<evidence type="ECO:0000256" key="4">
    <source>
        <dbReference type="ARBA" id="ARBA00023004"/>
    </source>
</evidence>
<feature type="domain" description="4Fe-4S ferredoxin-type" evidence="7">
    <location>
        <begin position="18"/>
        <end position="96"/>
    </location>
</feature>
<comment type="caution">
    <text evidence="8">The sequence shown here is derived from an EMBL/GenBank/DDBJ whole genome shotgun (WGS) entry which is preliminary data.</text>
</comment>
<evidence type="ECO:0000259" key="6">
    <source>
        <dbReference type="Pfam" id="PF02754"/>
    </source>
</evidence>
<dbReference type="AlphaFoldDB" id="A0A0F9RP68"/>
<dbReference type="PANTHER" id="PTHR43255:SF1">
    <property type="entry name" value="IRON-SULFUR-BINDING OXIDOREDUCTASE FADF-RELATED"/>
    <property type="match status" value="1"/>
</dbReference>
<evidence type="ECO:0000313" key="8">
    <source>
        <dbReference type="EMBL" id="KKN58305.1"/>
    </source>
</evidence>
<dbReference type="GO" id="GO:0051539">
    <property type="term" value="F:4 iron, 4 sulfur cluster binding"/>
    <property type="evidence" value="ECO:0007669"/>
    <property type="project" value="UniProtKB-KW"/>
</dbReference>
<evidence type="ECO:0000256" key="2">
    <source>
        <dbReference type="ARBA" id="ARBA00022723"/>
    </source>
</evidence>
<protein>
    <recommendedName>
        <fullName evidence="9">4Fe-4S ferredoxin-type domain-containing protein</fullName>
    </recommendedName>
</protein>
<dbReference type="GO" id="GO:0046872">
    <property type="term" value="F:metal ion binding"/>
    <property type="evidence" value="ECO:0007669"/>
    <property type="project" value="UniProtKB-KW"/>
</dbReference>
<evidence type="ECO:0000256" key="1">
    <source>
        <dbReference type="ARBA" id="ARBA00022485"/>
    </source>
</evidence>
<dbReference type="GO" id="GO:0005886">
    <property type="term" value="C:plasma membrane"/>
    <property type="evidence" value="ECO:0007669"/>
    <property type="project" value="TreeGrafter"/>
</dbReference>
<evidence type="ECO:0000259" key="7">
    <source>
        <dbReference type="Pfam" id="PF13183"/>
    </source>
</evidence>
<accession>A0A0F9RP68</accession>
<keyword evidence="4" id="KW-0408">Iron</keyword>
<keyword evidence="3" id="KW-0560">Oxidoreductase</keyword>